<evidence type="ECO:0000256" key="6">
    <source>
        <dbReference type="ARBA" id="ARBA00023136"/>
    </source>
</evidence>
<dbReference type="GeneID" id="37029869"/>
<feature type="domain" description="Golgin subfamily A member 7/ERF4" evidence="8">
    <location>
        <begin position="76"/>
        <end position="190"/>
    </location>
</feature>
<evidence type="ECO:0000256" key="4">
    <source>
        <dbReference type="ARBA" id="ARBA00018463"/>
    </source>
</evidence>
<dbReference type="Pfam" id="PF10256">
    <property type="entry name" value="Erf4"/>
    <property type="match status" value="1"/>
</dbReference>
<dbReference type="InterPro" id="IPR019383">
    <property type="entry name" value="Golgin_A_7/ERF4"/>
</dbReference>
<dbReference type="Proteomes" id="UP000245884">
    <property type="component" value="Unassembled WGS sequence"/>
</dbReference>
<evidence type="ECO:0000256" key="3">
    <source>
        <dbReference type="ARBA" id="ARBA00011396"/>
    </source>
</evidence>
<dbReference type="PANTHER" id="PTHR13254">
    <property type="entry name" value="GOLGI AUTOANTIGEN, GOLGIN SUBFAMILY A, 7"/>
    <property type="match status" value="1"/>
</dbReference>
<evidence type="ECO:0000313" key="9">
    <source>
        <dbReference type="EMBL" id="PWN29280.1"/>
    </source>
</evidence>
<keyword evidence="6" id="KW-0472">Membrane</keyword>
<dbReference type="GO" id="GO:0031211">
    <property type="term" value="C:endoplasmic reticulum palmitoyltransferase complex"/>
    <property type="evidence" value="ECO:0007669"/>
    <property type="project" value="TreeGrafter"/>
</dbReference>
<dbReference type="InterPro" id="IPR051371">
    <property type="entry name" value="Ras_palmitoyltransferase"/>
</dbReference>
<keyword evidence="10" id="KW-1185">Reference proteome</keyword>
<dbReference type="GO" id="GO:0005789">
    <property type="term" value="C:endoplasmic reticulum membrane"/>
    <property type="evidence" value="ECO:0007669"/>
    <property type="project" value="UniProtKB-SubCell"/>
</dbReference>
<dbReference type="OrthoDB" id="2190159at2759"/>
<organism evidence="9 10">
    <name type="scientific">Jaminaea rosea</name>
    <dbReference type="NCBI Taxonomy" id="1569628"/>
    <lineage>
        <taxon>Eukaryota</taxon>
        <taxon>Fungi</taxon>
        <taxon>Dikarya</taxon>
        <taxon>Basidiomycota</taxon>
        <taxon>Ustilaginomycotina</taxon>
        <taxon>Exobasidiomycetes</taxon>
        <taxon>Microstromatales</taxon>
        <taxon>Microstromatales incertae sedis</taxon>
        <taxon>Jaminaea</taxon>
    </lineage>
</organism>
<dbReference type="PANTHER" id="PTHR13254:SF0">
    <property type="entry name" value="GOLGIN SUBFAMILY A MEMBER 7_ERF4 DOMAIN-CONTAINING PROTEIN"/>
    <property type="match status" value="1"/>
</dbReference>
<comment type="similarity">
    <text evidence="2">Belongs to the ERF4 family.</text>
</comment>
<dbReference type="RefSeq" id="XP_025363892.1">
    <property type="nucleotide sequence ID" value="XM_025508046.1"/>
</dbReference>
<dbReference type="AlphaFoldDB" id="A0A316UVE1"/>
<comment type="subcellular location">
    <subcellularLocation>
        <location evidence="1">Endoplasmic reticulum membrane</location>
        <topology evidence="1">Peripheral membrane protein</topology>
    </subcellularLocation>
</comment>
<dbReference type="EMBL" id="KZ819663">
    <property type="protein sequence ID" value="PWN29280.1"/>
    <property type="molecule type" value="Genomic_DNA"/>
</dbReference>
<keyword evidence="5" id="KW-0256">Endoplasmic reticulum</keyword>
<dbReference type="STRING" id="1569628.A0A316UVE1"/>
<evidence type="ECO:0000256" key="7">
    <source>
        <dbReference type="SAM" id="MobiDB-lite"/>
    </source>
</evidence>
<reference evidence="9 10" key="1">
    <citation type="journal article" date="2018" name="Mol. Biol. Evol.">
        <title>Broad Genomic Sampling Reveals a Smut Pathogenic Ancestry of the Fungal Clade Ustilaginomycotina.</title>
        <authorList>
            <person name="Kijpornyongpan T."/>
            <person name="Mondo S.J."/>
            <person name="Barry K."/>
            <person name="Sandor L."/>
            <person name="Lee J."/>
            <person name="Lipzen A."/>
            <person name="Pangilinan J."/>
            <person name="LaButti K."/>
            <person name="Hainaut M."/>
            <person name="Henrissat B."/>
            <person name="Grigoriev I.V."/>
            <person name="Spatafora J.W."/>
            <person name="Aime M.C."/>
        </authorList>
    </citation>
    <scope>NUCLEOTIDE SEQUENCE [LARGE SCALE GENOMIC DNA]</scope>
    <source>
        <strain evidence="9 10">MCA 5214</strain>
    </source>
</reference>
<gene>
    <name evidence="9" type="ORF">BDZ90DRAFT_258225</name>
</gene>
<proteinExistence type="inferred from homology"/>
<feature type="compositionally biased region" description="Polar residues" evidence="7">
    <location>
        <begin position="13"/>
        <end position="30"/>
    </location>
</feature>
<feature type="region of interest" description="Disordered" evidence="7">
    <location>
        <begin position="1"/>
        <end position="70"/>
    </location>
</feature>
<feature type="compositionally biased region" description="Pro residues" evidence="7">
    <location>
        <begin position="48"/>
        <end position="64"/>
    </location>
</feature>
<evidence type="ECO:0000256" key="2">
    <source>
        <dbReference type="ARBA" id="ARBA00007732"/>
    </source>
</evidence>
<sequence length="194" mass="21602">MASPHPLEPPTNHIDSATPTTLSAERQPRSIPTPTPSSFPKSRYYTGPPSPTSSPYNTPPPPNPQTLIGHVPPRSIIRIERDYTHSASHVPQFYSAFPLELDKRVSPTECTEVVNDVNEMLVKANSPLWAGLDNAAAVFSLWVWPLVGGSHYERCMDKLTDQIAKTNTELLNPRGLHLIHPAHSAFLFLEIEYY</sequence>
<dbReference type="GO" id="GO:0006612">
    <property type="term" value="P:protein targeting to membrane"/>
    <property type="evidence" value="ECO:0007669"/>
    <property type="project" value="TreeGrafter"/>
</dbReference>
<protein>
    <recommendedName>
        <fullName evidence="4">Ras modification protein ERF4</fullName>
    </recommendedName>
</protein>
<evidence type="ECO:0000256" key="5">
    <source>
        <dbReference type="ARBA" id="ARBA00022824"/>
    </source>
</evidence>
<evidence type="ECO:0000256" key="1">
    <source>
        <dbReference type="ARBA" id="ARBA00004406"/>
    </source>
</evidence>
<evidence type="ECO:0000313" key="10">
    <source>
        <dbReference type="Proteomes" id="UP000245884"/>
    </source>
</evidence>
<comment type="subunit">
    <text evidence="3">Interacts with ERF2.</text>
</comment>
<evidence type="ECO:0000259" key="8">
    <source>
        <dbReference type="Pfam" id="PF10256"/>
    </source>
</evidence>
<name>A0A316UVE1_9BASI</name>
<accession>A0A316UVE1</accession>